<dbReference type="SUPFAM" id="SSF55681">
    <property type="entry name" value="Class II aaRS and biotin synthetases"/>
    <property type="match status" value="1"/>
</dbReference>
<feature type="compositionally biased region" description="Low complexity" evidence="3">
    <location>
        <begin position="269"/>
        <end position="281"/>
    </location>
</feature>
<reference key="1">
    <citation type="submission" date="2010-11" db="EMBL/GenBank/DDBJ databases">
        <title>The complete sequence of chromosome of Isophaera pallida ATCC 43644.</title>
        <authorList>
            <consortium name="US DOE Joint Genome Institute (JGI-PGF)"/>
            <person name="Lucas S."/>
            <person name="Copeland A."/>
            <person name="Lapidus A."/>
            <person name="Bruce D."/>
            <person name="Goodwin L."/>
            <person name="Pitluck S."/>
            <person name="Kyrpides N."/>
            <person name="Mavromatis K."/>
            <person name="Pagani I."/>
            <person name="Ivanova N."/>
            <person name="Saunders E."/>
            <person name="Brettin T."/>
            <person name="Detter J.C."/>
            <person name="Han C."/>
            <person name="Tapia R."/>
            <person name="Land M."/>
            <person name="Hauser L."/>
            <person name="Markowitz V."/>
            <person name="Cheng J.-F."/>
            <person name="Hugenholtz P."/>
            <person name="Woyke T."/>
            <person name="Wu D."/>
            <person name="Eisen J.A."/>
        </authorList>
    </citation>
    <scope>NUCLEOTIDE SEQUENCE</scope>
    <source>
        <strain>ATCC 43644</strain>
    </source>
</reference>
<organism evidence="5 6">
    <name type="scientific">Isosphaera pallida (strain ATCC 43644 / DSM 9630 / IS1B)</name>
    <dbReference type="NCBI Taxonomy" id="575540"/>
    <lineage>
        <taxon>Bacteria</taxon>
        <taxon>Pseudomonadati</taxon>
        <taxon>Planctomycetota</taxon>
        <taxon>Planctomycetia</taxon>
        <taxon>Isosphaerales</taxon>
        <taxon>Isosphaeraceae</taxon>
        <taxon>Isosphaera</taxon>
    </lineage>
</organism>
<evidence type="ECO:0000259" key="4">
    <source>
        <dbReference type="PROSITE" id="PS50862"/>
    </source>
</evidence>
<evidence type="ECO:0000256" key="2">
    <source>
        <dbReference type="ARBA" id="ARBA00017399"/>
    </source>
</evidence>
<accession>E8QZE0</accession>
<dbReference type="KEGG" id="ipa:Isop_0472"/>
<feature type="compositionally biased region" description="Low complexity" evidence="3">
    <location>
        <begin position="561"/>
        <end position="571"/>
    </location>
</feature>
<feature type="region of interest" description="Disordered" evidence="3">
    <location>
        <begin position="1"/>
        <end position="41"/>
    </location>
</feature>
<evidence type="ECO:0000256" key="1">
    <source>
        <dbReference type="ARBA" id="ARBA00011738"/>
    </source>
</evidence>
<evidence type="ECO:0000313" key="5">
    <source>
        <dbReference type="EMBL" id="ADV61067.1"/>
    </source>
</evidence>
<feature type="compositionally biased region" description="Polar residues" evidence="3">
    <location>
        <begin position="8"/>
        <end position="21"/>
    </location>
</feature>
<sequence length="589" mass="62844">MTADPPANVSQPNEPASSPQLAASLDDPDLEPPIEPIRGTRGWSPHSFESLEVVEEALMASFLQAGYDRLRTPVLEPVELHARKSGAAIVSKLFEVNGAEVPACLRPEFTAGIVRTFSAMEQTPTLPWRVCVSGPVFRNEAVGELAERPEPNGITQPKLREFHQVGVELLGASGPEIDAEIIWLADWSLARLGIEQRLIRLGDLSLAREVLAGAGLPPALLAPLIEMVSEGAAQGGSVRSMERGLDQLSRWAALSVSGGPDRHDEESAHASASASMSNASSTDLERMLGVALPGQAGRGRRDPAEITRRLQRKWTLARQLPAVLDRLRGGVERLHDLRGPAPTILPRLEREFGAVAPASTAAIQDLVASLADHGVDPDRIELDLGLGRGLGFYSRMVFEIVARTPRGPVELGGGGRYDGLARVLGSTRDDRGVGFALGLERVWHVLNASGRLRSSPWREPLGFLVLPDGPRRIPQAVGLAVHLRDLRQRAVLETNLHPHHPEAQARAAELGVAHVVVVRGPWRDSGSLLIQSPPAAPPRAVGLEELTALTAENPGSGPGRGSSASTATSVGLSNASNPSAATTRWTARD</sequence>
<dbReference type="InterPro" id="IPR045864">
    <property type="entry name" value="aa-tRNA-synth_II/BPL/LPL"/>
</dbReference>
<dbReference type="EMBL" id="CP002353">
    <property type="protein sequence ID" value="ADV61067.1"/>
    <property type="molecule type" value="Genomic_DNA"/>
</dbReference>
<comment type="subunit">
    <text evidence="1">Homodimer.</text>
</comment>
<dbReference type="InParanoid" id="E8QZE0"/>
<dbReference type="AlphaFoldDB" id="E8QZE0"/>
<name>E8QZE0_ISOPI</name>
<keyword evidence="5" id="KW-0030">Aminoacyl-tRNA synthetase</keyword>
<evidence type="ECO:0000256" key="3">
    <source>
        <dbReference type="SAM" id="MobiDB-lite"/>
    </source>
</evidence>
<dbReference type="GO" id="GO:0005737">
    <property type="term" value="C:cytoplasm"/>
    <property type="evidence" value="ECO:0007669"/>
    <property type="project" value="InterPro"/>
</dbReference>
<dbReference type="eggNOG" id="COG0124">
    <property type="taxonomic scope" value="Bacteria"/>
</dbReference>
<dbReference type="PROSITE" id="PS50862">
    <property type="entry name" value="AA_TRNA_LIGASE_II"/>
    <property type="match status" value="1"/>
</dbReference>
<keyword evidence="6" id="KW-1185">Reference proteome</keyword>
<gene>
    <name evidence="5" type="ordered locus">Isop_0472</name>
</gene>
<dbReference type="InterPro" id="IPR006195">
    <property type="entry name" value="aa-tRNA-synth_II"/>
</dbReference>
<dbReference type="InterPro" id="IPR041715">
    <property type="entry name" value="HisRS-like_core"/>
</dbReference>
<dbReference type="InterPro" id="IPR004516">
    <property type="entry name" value="HisRS/HisZ"/>
</dbReference>
<evidence type="ECO:0000313" key="6">
    <source>
        <dbReference type="Proteomes" id="UP000008631"/>
    </source>
</evidence>
<keyword evidence="5" id="KW-0436">Ligase</keyword>
<dbReference type="GO" id="GO:0006427">
    <property type="term" value="P:histidyl-tRNA aminoacylation"/>
    <property type="evidence" value="ECO:0007669"/>
    <property type="project" value="TreeGrafter"/>
</dbReference>
<feature type="domain" description="Aminoacyl-transfer RNA synthetases class-II family profile" evidence="4">
    <location>
        <begin position="38"/>
        <end position="474"/>
    </location>
</feature>
<feature type="compositionally biased region" description="Polar residues" evidence="3">
    <location>
        <begin position="572"/>
        <end position="589"/>
    </location>
</feature>
<dbReference type="Proteomes" id="UP000008631">
    <property type="component" value="Chromosome"/>
</dbReference>
<reference evidence="5 6" key="2">
    <citation type="journal article" date="2011" name="Stand. Genomic Sci.">
        <title>Complete genome sequence of Isosphaera pallida type strain (IS1B).</title>
        <authorList>
            <consortium name="US DOE Joint Genome Institute (JGI-PGF)"/>
            <person name="Goker M."/>
            <person name="Cleland D."/>
            <person name="Saunders E."/>
            <person name="Lapidus A."/>
            <person name="Nolan M."/>
            <person name="Lucas S."/>
            <person name="Hammon N."/>
            <person name="Deshpande S."/>
            <person name="Cheng J.F."/>
            <person name="Tapia R."/>
            <person name="Han C."/>
            <person name="Goodwin L."/>
            <person name="Pitluck S."/>
            <person name="Liolios K."/>
            <person name="Pagani I."/>
            <person name="Ivanova N."/>
            <person name="Mavromatis K."/>
            <person name="Pati A."/>
            <person name="Chen A."/>
            <person name="Palaniappan K."/>
            <person name="Land M."/>
            <person name="Hauser L."/>
            <person name="Chang Y.J."/>
            <person name="Jeffries C.D."/>
            <person name="Detter J.C."/>
            <person name="Beck B."/>
            <person name="Woyke T."/>
            <person name="Bristow J."/>
            <person name="Eisen J.A."/>
            <person name="Markowitz V."/>
            <person name="Hugenholtz P."/>
            <person name="Kyrpides N.C."/>
            <person name="Klenk H.P."/>
        </authorList>
    </citation>
    <scope>NUCLEOTIDE SEQUENCE [LARGE SCALE GENOMIC DNA]</scope>
    <source>
        <strain evidence="6">ATCC 43644 / DSM 9630 / IS1B</strain>
    </source>
</reference>
<dbReference type="PANTHER" id="PTHR43707:SF1">
    <property type="entry name" value="HISTIDINE--TRNA LIGASE, MITOCHONDRIAL-RELATED"/>
    <property type="match status" value="1"/>
</dbReference>
<protein>
    <recommendedName>
        <fullName evidence="2">Histidine--tRNA ligase</fullName>
    </recommendedName>
</protein>
<dbReference type="RefSeq" id="WP_013563356.1">
    <property type="nucleotide sequence ID" value="NC_014962.1"/>
</dbReference>
<dbReference type="Gene3D" id="3.30.930.10">
    <property type="entry name" value="Bira Bifunctional Protein, Domain 2"/>
    <property type="match status" value="2"/>
</dbReference>
<dbReference type="GO" id="GO:0004821">
    <property type="term" value="F:histidine-tRNA ligase activity"/>
    <property type="evidence" value="ECO:0007669"/>
    <property type="project" value="TreeGrafter"/>
</dbReference>
<feature type="region of interest" description="Disordered" evidence="3">
    <location>
        <begin position="256"/>
        <end position="282"/>
    </location>
</feature>
<dbReference type="HOGENOM" id="CLU_025113_3_1_0"/>
<dbReference type="PANTHER" id="PTHR43707">
    <property type="entry name" value="HISTIDYL-TRNA SYNTHETASE"/>
    <property type="match status" value="1"/>
</dbReference>
<proteinExistence type="predicted"/>
<dbReference type="STRING" id="575540.Isop_0472"/>
<dbReference type="Pfam" id="PF13393">
    <property type="entry name" value="tRNA-synt_His"/>
    <property type="match status" value="2"/>
</dbReference>
<feature type="region of interest" description="Disordered" evidence="3">
    <location>
        <begin position="547"/>
        <end position="589"/>
    </location>
</feature>